<dbReference type="EMBL" id="FWXH01000011">
    <property type="protein sequence ID" value="SMC25922.1"/>
    <property type="molecule type" value="Genomic_DNA"/>
</dbReference>
<sequence>MKAKKLCVKLVIILIIVAFCVPLLNRIIYGTFNVYGNPNRLYINGVRYTTNGHILTLKDKPMIEISGTLDKLTGKRVYSTVPNYYKIGNLIYLHLYGDKYLGYSWGGGP</sequence>
<keyword evidence="2" id="KW-1185">Reference proteome</keyword>
<dbReference type="OrthoDB" id="1941363at2"/>
<proteinExistence type="predicted"/>
<organism evidence="1 2">
    <name type="scientific">Clostridium acidisoli DSM 12555</name>
    <dbReference type="NCBI Taxonomy" id="1121291"/>
    <lineage>
        <taxon>Bacteria</taxon>
        <taxon>Bacillati</taxon>
        <taxon>Bacillota</taxon>
        <taxon>Clostridia</taxon>
        <taxon>Eubacteriales</taxon>
        <taxon>Clostridiaceae</taxon>
        <taxon>Clostridium</taxon>
    </lineage>
</organism>
<dbReference type="Proteomes" id="UP000192468">
    <property type="component" value="Unassembled WGS sequence"/>
</dbReference>
<evidence type="ECO:0000313" key="2">
    <source>
        <dbReference type="Proteomes" id="UP000192468"/>
    </source>
</evidence>
<dbReference type="AlphaFoldDB" id="A0A1W1XPZ9"/>
<name>A0A1W1XPZ9_9CLOT</name>
<evidence type="ECO:0000313" key="1">
    <source>
        <dbReference type="EMBL" id="SMC25922.1"/>
    </source>
</evidence>
<gene>
    <name evidence="1" type="ORF">SAMN02745134_02616</name>
</gene>
<protein>
    <submittedName>
        <fullName evidence="1">Uncharacterized protein</fullName>
    </submittedName>
</protein>
<reference evidence="1 2" key="1">
    <citation type="submission" date="2017-04" db="EMBL/GenBank/DDBJ databases">
        <authorList>
            <person name="Afonso C.L."/>
            <person name="Miller P.J."/>
            <person name="Scott M.A."/>
            <person name="Spackman E."/>
            <person name="Goraichik I."/>
            <person name="Dimitrov K.M."/>
            <person name="Suarez D.L."/>
            <person name="Swayne D.E."/>
        </authorList>
    </citation>
    <scope>NUCLEOTIDE SEQUENCE [LARGE SCALE GENOMIC DNA]</scope>
    <source>
        <strain evidence="1 2">DSM 12555</strain>
    </source>
</reference>
<accession>A0A1W1XPZ9</accession>
<dbReference type="RefSeq" id="WP_084116441.1">
    <property type="nucleotide sequence ID" value="NZ_FWXH01000011.1"/>
</dbReference>